<reference evidence="1" key="1">
    <citation type="submission" date="2020-07" db="EMBL/GenBank/DDBJ databases">
        <title>Multicomponent nature underlies the extraordinary mechanical properties of spider dragline silk.</title>
        <authorList>
            <person name="Kono N."/>
            <person name="Nakamura H."/>
            <person name="Mori M."/>
            <person name="Yoshida Y."/>
            <person name="Ohtoshi R."/>
            <person name="Malay A.D."/>
            <person name="Moran D.A.P."/>
            <person name="Tomita M."/>
            <person name="Numata K."/>
            <person name="Arakawa K."/>
        </authorList>
    </citation>
    <scope>NUCLEOTIDE SEQUENCE</scope>
</reference>
<dbReference type="Proteomes" id="UP000887116">
    <property type="component" value="Unassembled WGS sequence"/>
</dbReference>
<dbReference type="EMBL" id="BMAO01024978">
    <property type="protein sequence ID" value="GFQ99229.1"/>
    <property type="molecule type" value="Genomic_DNA"/>
</dbReference>
<organism evidence="1 2">
    <name type="scientific">Trichonephila clavata</name>
    <name type="common">Joro spider</name>
    <name type="synonym">Nephila clavata</name>
    <dbReference type="NCBI Taxonomy" id="2740835"/>
    <lineage>
        <taxon>Eukaryota</taxon>
        <taxon>Metazoa</taxon>
        <taxon>Ecdysozoa</taxon>
        <taxon>Arthropoda</taxon>
        <taxon>Chelicerata</taxon>
        <taxon>Arachnida</taxon>
        <taxon>Araneae</taxon>
        <taxon>Araneomorphae</taxon>
        <taxon>Entelegynae</taxon>
        <taxon>Araneoidea</taxon>
        <taxon>Nephilidae</taxon>
        <taxon>Trichonephila</taxon>
    </lineage>
</organism>
<comment type="caution">
    <text evidence="1">The sequence shown here is derived from an EMBL/GenBank/DDBJ whole genome shotgun (WGS) entry which is preliminary data.</text>
</comment>
<sequence length="393" mass="45012">MLLQRFKLTAEKFRELFSRHRKSPNGTWKDYYFEVRSYFEGWLNEFKIDTFEGLKNLMIVDRMKKRCASECKEHYLDIREDLTSPEMLADKLEAFDNLRRSLPSGPKRCVKGSETLNVGRQVSSKKPERLPKREYSHEFPNERSPLKYYGCGKLGVIMSRCPTCNPNSSQRTDIATNYISAYTAQSESPRLTLFDITFCGKKGRVCADTGSSHSIAGEKMYQVFKDKGLLFQETTLAMSLADGQQTTGEALTTQVMIEIEERSVLTRFIILPKSKGNRTLLGTDFLSSAGLVLDVKNACWYFWDNPTHKYPFGEELDTPSIAENMSRHACQLREGEGKNLTSVQKEKLNFLLESFQNVFEPGTEALNFGRELRTPNEVVNDIRVVIQNDNFVP</sequence>
<dbReference type="PANTHER" id="PTHR46888:SF1">
    <property type="entry name" value="RIBONUCLEASE H"/>
    <property type="match status" value="1"/>
</dbReference>
<dbReference type="OrthoDB" id="6432602at2759"/>
<dbReference type="AlphaFoldDB" id="A0A8X6L7D7"/>
<gene>
    <name evidence="1" type="primary">NCL1_18726</name>
    <name evidence="1" type="ORF">TNCT_701281</name>
</gene>
<dbReference type="SUPFAM" id="SSF50630">
    <property type="entry name" value="Acid proteases"/>
    <property type="match status" value="1"/>
</dbReference>
<evidence type="ECO:0000313" key="2">
    <source>
        <dbReference type="Proteomes" id="UP000887116"/>
    </source>
</evidence>
<dbReference type="PANTHER" id="PTHR46888">
    <property type="entry name" value="ZINC KNUCKLE DOMAINCONTAINING PROTEIN-RELATED"/>
    <property type="match status" value="1"/>
</dbReference>
<dbReference type="Gene3D" id="2.40.70.10">
    <property type="entry name" value="Acid Proteases"/>
    <property type="match status" value="1"/>
</dbReference>
<name>A0A8X6L7D7_TRICU</name>
<evidence type="ECO:0000313" key="1">
    <source>
        <dbReference type="EMBL" id="GFQ99229.1"/>
    </source>
</evidence>
<dbReference type="Pfam" id="PF08284">
    <property type="entry name" value="RVP_2"/>
    <property type="match status" value="1"/>
</dbReference>
<keyword evidence="2" id="KW-1185">Reference proteome</keyword>
<proteinExistence type="predicted"/>
<protein>
    <submittedName>
        <fullName evidence="1">Uncharacterized protein</fullName>
    </submittedName>
</protein>
<dbReference type="CDD" id="cd00303">
    <property type="entry name" value="retropepsin_like"/>
    <property type="match status" value="1"/>
</dbReference>
<dbReference type="InterPro" id="IPR021109">
    <property type="entry name" value="Peptidase_aspartic_dom_sf"/>
</dbReference>
<accession>A0A8X6L7D7</accession>